<organism evidence="1 2">
    <name type="scientific">Mucuna pruriens</name>
    <name type="common">Velvet bean</name>
    <name type="synonym">Dolichos pruriens</name>
    <dbReference type="NCBI Taxonomy" id="157652"/>
    <lineage>
        <taxon>Eukaryota</taxon>
        <taxon>Viridiplantae</taxon>
        <taxon>Streptophyta</taxon>
        <taxon>Embryophyta</taxon>
        <taxon>Tracheophyta</taxon>
        <taxon>Spermatophyta</taxon>
        <taxon>Magnoliopsida</taxon>
        <taxon>eudicotyledons</taxon>
        <taxon>Gunneridae</taxon>
        <taxon>Pentapetalae</taxon>
        <taxon>rosids</taxon>
        <taxon>fabids</taxon>
        <taxon>Fabales</taxon>
        <taxon>Fabaceae</taxon>
        <taxon>Papilionoideae</taxon>
        <taxon>50 kb inversion clade</taxon>
        <taxon>NPAAA clade</taxon>
        <taxon>indigoferoid/millettioid clade</taxon>
        <taxon>Phaseoleae</taxon>
        <taxon>Mucuna</taxon>
    </lineage>
</organism>
<evidence type="ECO:0008006" key="3">
    <source>
        <dbReference type="Google" id="ProtNLM"/>
    </source>
</evidence>
<protein>
    <recommendedName>
        <fullName evidence="3">Copia protein</fullName>
    </recommendedName>
</protein>
<evidence type="ECO:0000313" key="2">
    <source>
        <dbReference type="Proteomes" id="UP000257109"/>
    </source>
</evidence>
<dbReference type="EMBL" id="QJKJ01005316">
    <property type="protein sequence ID" value="RDX90698.1"/>
    <property type="molecule type" value="Genomic_DNA"/>
</dbReference>
<keyword evidence="2" id="KW-1185">Reference proteome</keyword>
<reference evidence="1" key="1">
    <citation type="submission" date="2018-05" db="EMBL/GenBank/DDBJ databases">
        <title>Draft genome of Mucuna pruriens seed.</title>
        <authorList>
            <person name="Nnadi N.E."/>
            <person name="Vos R."/>
            <person name="Hasami M.H."/>
            <person name="Devisetty U.K."/>
            <person name="Aguiy J.C."/>
        </authorList>
    </citation>
    <scope>NUCLEOTIDE SEQUENCE [LARGE SCALE GENOMIC DNA]</scope>
    <source>
        <strain evidence="1">JCA_2017</strain>
    </source>
</reference>
<sequence>MYVVGVVCRFMETPTSTHMKAAKRILRYLKGTLDFDLFYSSSNEFKLMGFCDSDFAGDVDDRKSTTGFQVIVTLSTCQAEYVVATSCMCQAILLRRLLKEFNMNQEESTKIHIDNKSTQILAKNPVFHERNKHINTRCQERGRASSCEDSRSSLHMFLLSPSTTTFTMEAKFISYFEITSHGVWLKGFNMSLELWTLYVGYWCHTMTTLCGIIMTKNNNSGSRSKHYDIKYLAIEKHFKEKKWLLNMLALS</sequence>
<dbReference type="OrthoDB" id="418237at2759"/>
<name>A0A371GJG4_MUCPR</name>
<feature type="non-terminal residue" evidence="1">
    <location>
        <position position="1"/>
    </location>
</feature>
<proteinExistence type="predicted"/>
<dbReference type="AlphaFoldDB" id="A0A371GJG4"/>
<evidence type="ECO:0000313" key="1">
    <source>
        <dbReference type="EMBL" id="RDX90698.1"/>
    </source>
</evidence>
<accession>A0A371GJG4</accession>
<gene>
    <name evidence="1" type="ORF">CR513_27416</name>
</gene>
<dbReference type="PANTHER" id="PTHR11439:SF517">
    <property type="entry name" value="CYSTEINE-RICH RLK (RECEPTOR-LIKE PROTEIN KINASE) 8"/>
    <property type="match status" value="1"/>
</dbReference>
<comment type="caution">
    <text evidence="1">The sequence shown here is derived from an EMBL/GenBank/DDBJ whole genome shotgun (WGS) entry which is preliminary data.</text>
</comment>
<dbReference type="PANTHER" id="PTHR11439">
    <property type="entry name" value="GAG-POL-RELATED RETROTRANSPOSON"/>
    <property type="match status" value="1"/>
</dbReference>
<dbReference type="Proteomes" id="UP000257109">
    <property type="component" value="Unassembled WGS sequence"/>
</dbReference>
<dbReference type="STRING" id="157652.A0A371GJG4"/>
<dbReference type="CDD" id="cd09272">
    <property type="entry name" value="RNase_HI_RT_Ty1"/>
    <property type="match status" value="1"/>
</dbReference>